<dbReference type="PANTHER" id="PTHR43135">
    <property type="entry name" value="ALPHA-D-RIBOSE 1-METHYLPHOSPHONATE 5-TRIPHOSPHATE DIPHOSPHATASE"/>
    <property type="match status" value="1"/>
</dbReference>
<dbReference type="PANTHER" id="PTHR43135:SF3">
    <property type="entry name" value="ALPHA-D-RIBOSE 1-METHYLPHOSPHONATE 5-TRIPHOSPHATE DIPHOSPHATASE"/>
    <property type="match status" value="1"/>
</dbReference>
<organism evidence="3 4">
    <name type="scientific">Elongatibacter sediminis</name>
    <dbReference type="NCBI Taxonomy" id="3119006"/>
    <lineage>
        <taxon>Bacteria</taxon>
        <taxon>Pseudomonadati</taxon>
        <taxon>Pseudomonadota</taxon>
        <taxon>Gammaproteobacteria</taxon>
        <taxon>Chromatiales</taxon>
        <taxon>Wenzhouxiangellaceae</taxon>
        <taxon>Elongatibacter</taxon>
    </lineage>
</organism>
<comment type="caution">
    <text evidence="3">The sequence shown here is derived from an EMBL/GenBank/DDBJ whole genome shotgun (WGS) entry which is preliminary data.</text>
</comment>
<dbReference type="Gene3D" id="3.20.20.140">
    <property type="entry name" value="Metal-dependent hydrolases"/>
    <property type="match status" value="1"/>
</dbReference>
<accession>A0AAW9R6Q1</accession>
<dbReference type="Pfam" id="PF01979">
    <property type="entry name" value="Amidohydro_1"/>
    <property type="match status" value="1"/>
</dbReference>
<feature type="chain" id="PRO_5043443579" evidence="1">
    <location>
        <begin position="24"/>
        <end position="466"/>
    </location>
</feature>
<dbReference type="AlphaFoldDB" id="A0AAW9R6Q1"/>
<evidence type="ECO:0000313" key="4">
    <source>
        <dbReference type="Proteomes" id="UP001359886"/>
    </source>
</evidence>
<sequence>MFKTKIAAIFLALALLLPSALPAQEGAEIDLAVVGGRLIDGFGGTPLPNAVILVSGNRIVEVGQVGMVDIPASAAVVDSNGMTVLPGLWESHGHLFHAAEGDPQSFPAKFRERAPAVMAAVAKINLMSGITSFRDTGGPIEQQLQLRADIEAGETVGPRLFLAGPILRQEALDPDGSRGEYYIDSPDSARRVTRKVLGLGVDQIKVYGFWDREILEGVTQTAHEAGIGVDADVRHITAYRTAIEAGVDRLHHVFTADALSDYSDADLRLLIRGLKPAAAGPMANILRGPWILPTIEMRMAYARVLAFPELIDHPSLARQYPPDVYEHLRESWENPSSVPWGIGAPERIKVAKRKLAHFIEAGGREQIVAGTDAGAPFNFHSPLTRELRNLHEAGLTAMETIQAATLRPAQLQGVQEDLGSVSAGKLADMVIVDGDPLRDVSVLQHRIAVVIKDGEVYRPGHGADTD</sequence>
<evidence type="ECO:0000259" key="2">
    <source>
        <dbReference type="Pfam" id="PF01979"/>
    </source>
</evidence>
<gene>
    <name evidence="3" type="ORF">V3330_09235</name>
</gene>
<proteinExistence type="predicted"/>
<keyword evidence="4" id="KW-1185">Reference proteome</keyword>
<name>A0AAW9R6Q1_9GAMM</name>
<dbReference type="EMBL" id="JAZHOG010000005">
    <property type="protein sequence ID" value="MEJ8567807.1"/>
    <property type="molecule type" value="Genomic_DNA"/>
</dbReference>
<dbReference type="SUPFAM" id="SSF51338">
    <property type="entry name" value="Composite domain of metallo-dependent hydrolases"/>
    <property type="match status" value="1"/>
</dbReference>
<evidence type="ECO:0000313" key="3">
    <source>
        <dbReference type="EMBL" id="MEJ8567807.1"/>
    </source>
</evidence>
<dbReference type="InterPro" id="IPR011059">
    <property type="entry name" value="Metal-dep_hydrolase_composite"/>
</dbReference>
<feature type="domain" description="Amidohydrolase-related" evidence="2">
    <location>
        <begin position="83"/>
        <end position="456"/>
    </location>
</feature>
<dbReference type="Gene3D" id="2.30.40.10">
    <property type="entry name" value="Urease, subunit C, domain 1"/>
    <property type="match status" value="1"/>
</dbReference>
<dbReference type="GO" id="GO:0016810">
    <property type="term" value="F:hydrolase activity, acting on carbon-nitrogen (but not peptide) bonds"/>
    <property type="evidence" value="ECO:0007669"/>
    <property type="project" value="InterPro"/>
</dbReference>
<protein>
    <submittedName>
        <fullName evidence="3">Amidohydrolase family protein</fullName>
    </submittedName>
</protein>
<dbReference type="SUPFAM" id="SSF51556">
    <property type="entry name" value="Metallo-dependent hydrolases"/>
    <property type="match status" value="1"/>
</dbReference>
<dbReference type="Proteomes" id="UP001359886">
    <property type="component" value="Unassembled WGS sequence"/>
</dbReference>
<dbReference type="InterPro" id="IPR032466">
    <property type="entry name" value="Metal_Hydrolase"/>
</dbReference>
<dbReference type="InterPro" id="IPR006680">
    <property type="entry name" value="Amidohydro-rel"/>
</dbReference>
<evidence type="ECO:0000256" key="1">
    <source>
        <dbReference type="SAM" id="SignalP"/>
    </source>
</evidence>
<feature type="signal peptide" evidence="1">
    <location>
        <begin position="1"/>
        <end position="23"/>
    </location>
</feature>
<dbReference type="RefSeq" id="WP_354695130.1">
    <property type="nucleotide sequence ID" value="NZ_JAZHOG010000005.1"/>
</dbReference>
<keyword evidence="1" id="KW-0732">Signal</keyword>
<dbReference type="InterPro" id="IPR051781">
    <property type="entry name" value="Metallo-dep_Hydrolase"/>
</dbReference>
<reference evidence="3 4" key="1">
    <citation type="submission" date="2024-02" db="EMBL/GenBank/DDBJ databases">
        <title>A novel Wenzhouxiangellaceae bacterium, isolated from coastal sediments.</title>
        <authorList>
            <person name="Du Z.-J."/>
            <person name="Ye Y.-Q."/>
            <person name="Zhang X.-Y."/>
        </authorList>
    </citation>
    <scope>NUCLEOTIDE SEQUENCE [LARGE SCALE GENOMIC DNA]</scope>
    <source>
        <strain evidence="3 4">CH-27</strain>
    </source>
</reference>